<dbReference type="InterPro" id="IPR051177">
    <property type="entry name" value="CIK-Related_Protein"/>
</dbReference>
<dbReference type="InterPro" id="IPR011009">
    <property type="entry name" value="Kinase-like_dom_sf"/>
</dbReference>
<gene>
    <name evidence="2" type="ORF">CLIB1423_35S00782</name>
</gene>
<dbReference type="SUPFAM" id="SSF56112">
    <property type="entry name" value="Protein kinase-like (PK-like)"/>
    <property type="match status" value="1"/>
</dbReference>
<dbReference type="OrthoDB" id="447103at2759"/>
<name>A0A9P0W1A0_9ASCO</name>
<reference evidence="2" key="1">
    <citation type="submission" date="2022-03" db="EMBL/GenBank/DDBJ databases">
        <authorList>
            <person name="Legras J.-L."/>
            <person name="Devillers H."/>
            <person name="Grondin C."/>
        </authorList>
    </citation>
    <scope>NUCLEOTIDE SEQUENCE</scope>
    <source>
        <strain evidence="2">CLIB 1423</strain>
    </source>
</reference>
<evidence type="ECO:0000256" key="1">
    <source>
        <dbReference type="SAM" id="MobiDB-lite"/>
    </source>
</evidence>
<dbReference type="Gene3D" id="1.10.510.10">
    <property type="entry name" value="Transferase(Phosphotransferase) domain 1"/>
    <property type="match status" value="1"/>
</dbReference>
<dbReference type="SUPFAM" id="SSF48371">
    <property type="entry name" value="ARM repeat"/>
    <property type="match status" value="1"/>
</dbReference>
<dbReference type="InterPro" id="IPR011989">
    <property type="entry name" value="ARM-like"/>
</dbReference>
<dbReference type="Proteomes" id="UP000837801">
    <property type="component" value="Unassembled WGS sequence"/>
</dbReference>
<dbReference type="GO" id="GO:0006409">
    <property type="term" value="P:tRNA export from nucleus"/>
    <property type="evidence" value="ECO:0007669"/>
    <property type="project" value="TreeGrafter"/>
</dbReference>
<dbReference type="Gene3D" id="1.25.10.10">
    <property type="entry name" value="Leucine-rich Repeat Variant"/>
    <property type="match status" value="1"/>
</dbReference>
<dbReference type="GO" id="GO:0005737">
    <property type="term" value="C:cytoplasm"/>
    <property type="evidence" value="ECO:0007669"/>
    <property type="project" value="TreeGrafter"/>
</dbReference>
<dbReference type="AlphaFoldDB" id="A0A9P0W1A0"/>
<dbReference type="EMBL" id="CAKXYY010000035">
    <property type="protein sequence ID" value="CAH2355840.1"/>
    <property type="molecule type" value="Genomic_DNA"/>
</dbReference>
<dbReference type="PANTHER" id="PTHR12984:SF3">
    <property type="entry name" value="N-TERMINAL KINASE-LIKE PROTEIN"/>
    <property type="match status" value="1"/>
</dbReference>
<feature type="region of interest" description="Disordered" evidence="1">
    <location>
        <begin position="705"/>
        <end position="731"/>
    </location>
</feature>
<evidence type="ECO:0000313" key="3">
    <source>
        <dbReference type="Proteomes" id="UP000837801"/>
    </source>
</evidence>
<dbReference type="PANTHER" id="PTHR12984">
    <property type="entry name" value="SCY1-RELATED S/T PROTEIN KINASE-LIKE"/>
    <property type="match status" value="1"/>
</dbReference>
<organism evidence="2 3">
    <name type="scientific">[Candida] railenensis</name>
    <dbReference type="NCBI Taxonomy" id="45579"/>
    <lineage>
        <taxon>Eukaryota</taxon>
        <taxon>Fungi</taxon>
        <taxon>Dikarya</taxon>
        <taxon>Ascomycota</taxon>
        <taxon>Saccharomycotina</taxon>
        <taxon>Pichiomycetes</taxon>
        <taxon>Debaryomycetaceae</taxon>
        <taxon>Kurtzmaniella</taxon>
    </lineage>
</organism>
<proteinExistence type="predicted"/>
<dbReference type="InterPro" id="IPR016024">
    <property type="entry name" value="ARM-type_fold"/>
</dbReference>
<keyword evidence="3" id="KW-1185">Reference proteome</keyword>
<dbReference type="Gene3D" id="3.30.200.20">
    <property type="entry name" value="Phosphorylase Kinase, domain 1"/>
    <property type="match status" value="1"/>
</dbReference>
<evidence type="ECO:0000313" key="2">
    <source>
        <dbReference type="EMBL" id="CAH2355840.1"/>
    </source>
</evidence>
<protein>
    <submittedName>
        <fullName evidence="2">Cytoplasmic export protein 1</fullName>
    </submittedName>
</protein>
<accession>A0A9P0W1A0</accession>
<comment type="caution">
    <text evidence="2">The sequence shown here is derived from an EMBL/GenBank/DDBJ whole genome shotgun (WGS) entry which is preliminary data.</text>
</comment>
<sequence>MNFLSSAFSSLTGNSIPYTFKEKIVDPKSGSFPDSTSVWTIYNGLNKANNAPVAIFECSLTDPVNISKDLVSLARNCFRKSKMLKLPGIISVVDFIESESYLYIITEPVVPLSSYLSQSAGSGSDSKIFGVHSIGLAMSLVNQSQYLHGKLNLTNSVFVTRAGDWKLFGLELLTNLQSDPDQPIYRLSKLEPGFDSSLPEDVIGNSDLIRQFPLKLDSYKFGVFIYSVFNHSQKGNSPINYTNSELQNMKNVPKQLASSAKKLVNQKSSLRPTVEKFMKDAATYFDQNKLVLFNHELEELKFKNDNDKLSFFKHELGAFTGNDNSEEEDDLFPSGFLEFKLLPELISQYQNIFKAKPSVNTTPEEHAQRQETISVLLNYILTFGANLEEATFSSQIKPVILQAFSLPDRSIRLSLLNHLNNYIKYLTESDIQNKIFYNLLTGFQDTNYMIRETTLKSITTVIDKVSVKQVNQDLLKVLAKSQMDPKPSIRTNTLVLIIKISSKIYNTSKNNVLITALSKSLKDSFVPCKMMALSGFESLIKEFSLNEICGKILGHLAIALMDEHSHKVRTEARRVFDLYLQSVEEHASSLPQDDVDEEEEEKIFFAKHAPVTSTSSESVTESSSNDYSIGIGGFRLGLTKMNPKGTLNNDFNVSTPDLTRVGTPTLETPNFNTNQSTNVDTWNDFDVDESWGGEDVVDEVVDDTPKKPATINTSTRAPRKSSGLKLGKKTAAAKPKSALKLNLKVEDDDDNWGGDW</sequence>